<evidence type="ECO:0000313" key="1">
    <source>
        <dbReference type="EMBL" id="KAF0753835.1"/>
    </source>
</evidence>
<evidence type="ECO:0000313" key="2">
    <source>
        <dbReference type="Proteomes" id="UP000478052"/>
    </source>
</evidence>
<proteinExistence type="predicted"/>
<dbReference type="AlphaFoldDB" id="A0A6G0YDY8"/>
<dbReference type="OrthoDB" id="8016075at2759"/>
<comment type="caution">
    <text evidence="1">The sequence shown here is derived from an EMBL/GenBank/DDBJ whole genome shotgun (WGS) entry which is preliminary data.</text>
</comment>
<gene>
    <name evidence="1" type="ORF">FWK35_00026329</name>
</gene>
<accession>A0A6G0YDY8</accession>
<organism evidence="1 2">
    <name type="scientific">Aphis craccivora</name>
    <name type="common">Cowpea aphid</name>
    <dbReference type="NCBI Taxonomy" id="307492"/>
    <lineage>
        <taxon>Eukaryota</taxon>
        <taxon>Metazoa</taxon>
        <taxon>Ecdysozoa</taxon>
        <taxon>Arthropoda</taxon>
        <taxon>Hexapoda</taxon>
        <taxon>Insecta</taxon>
        <taxon>Pterygota</taxon>
        <taxon>Neoptera</taxon>
        <taxon>Paraneoptera</taxon>
        <taxon>Hemiptera</taxon>
        <taxon>Sternorrhyncha</taxon>
        <taxon>Aphidomorpha</taxon>
        <taxon>Aphidoidea</taxon>
        <taxon>Aphididae</taxon>
        <taxon>Aphidini</taxon>
        <taxon>Aphis</taxon>
        <taxon>Aphis</taxon>
    </lineage>
</organism>
<name>A0A6G0YDY8_APHCR</name>
<dbReference type="Proteomes" id="UP000478052">
    <property type="component" value="Unassembled WGS sequence"/>
</dbReference>
<keyword evidence="2" id="KW-1185">Reference proteome</keyword>
<protein>
    <submittedName>
        <fullName evidence="1">Uncharacterized protein</fullName>
    </submittedName>
</protein>
<dbReference type="EMBL" id="VUJU01004602">
    <property type="protein sequence ID" value="KAF0753835.1"/>
    <property type="molecule type" value="Genomic_DNA"/>
</dbReference>
<sequence length="148" mass="17083">MYALPRLYSHTGNYCNNIPRYVCCGNQYTSDTCTKSKDLTANCALCFSEHSANYRSCPFLKNIQNHRNHHSSKAKKNHLNNNIRYQENNNNIPFHSSDKFTSENQITSIPNLSYANQIKIITQIRQKTNPHLNTSDTTTQLLNLHHIL</sequence>
<reference evidence="1 2" key="1">
    <citation type="submission" date="2019-08" db="EMBL/GenBank/DDBJ databases">
        <title>Whole genome of Aphis craccivora.</title>
        <authorList>
            <person name="Voronova N.V."/>
            <person name="Shulinski R.S."/>
            <person name="Bandarenka Y.V."/>
            <person name="Zhorov D.G."/>
            <person name="Warner D."/>
        </authorList>
    </citation>
    <scope>NUCLEOTIDE SEQUENCE [LARGE SCALE GENOMIC DNA]</scope>
    <source>
        <strain evidence="1">180601</strain>
        <tissue evidence="1">Whole Body</tissue>
    </source>
</reference>